<dbReference type="Proteomes" id="UP000192569">
    <property type="component" value="Chromosome I"/>
</dbReference>
<evidence type="ECO:0000313" key="4">
    <source>
        <dbReference type="EMBL" id="SMB89930.1"/>
    </source>
</evidence>
<evidence type="ECO:0000259" key="3">
    <source>
        <dbReference type="Pfam" id="PF01361"/>
    </source>
</evidence>
<dbReference type="EMBL" id="LT838272">
    <property type="protein sequence ID" value="SMB89930.1"/>
    <property type="molecule type" value="Genomic_DNA"/>
</dbReference>
<dbReference type="InterPro" id="IPR014347">
    <property type="entry name" value="Tautomerase/MIF_sf"/>
</dbReference>
<dbReference type="SUPFAM" id="SSF55331">
    <property type="entry name" value="Tautomerase/MIF"/>
    <property type="match status" value="1"/>
</dbReference>
<feature type="domain" description="4-oxalocrotonate tautomerase-like" evidence="3">
    <location>
        <begin position="2"/>
        <end position="58"/>
    </location>
</feature>
<dbReference type="PANTHER" id="PTHR35530">
    <property type="entry name" value="TAUTOMERASE-RELATED"/>
    <property type="match status" value="1"/>
</dbReference>
<dbReference type="RefSeq" id="WP_084663229.1">
    <property type="nucleotide sequence ID" value="NZ_LT838272.1"/>
</dbReference>
<dbReference type="Pfam" id="PF01361">
    <property type="entry name" value="Tautomerase"/>
    <property type="match status" value="1"/>
</dbReference>
<comment type="similarity">
    <text evidence="1">Belongs to the 4-oxalocrotonate tautomerase family.</text>
</comment>
<sequence>MPVIQIDAGSMSKEKKAELIKALTDTASSILGIPTQAFVVIIRENSPDNIGTGGKQLSELHK</sequence>
<dbReference type="AlphaFoldDB" id="A0A1W1V9N5"/>
<organism evidence="4 5">
    <name type="scientific">Thermanaeromonas toyohensis ToBE</name>
    <dbReference type="NCBI Taxonomy" id="698762"/>
    <lineage>
        <taxon>Bacteria</taxon>
        <taxon>Bacillati</taxon>
        <taxon>Bacillota</taxon>
        <taxon>Clostridia</taxon>
        <taxon>Neomoorellales</taxon>
        <taxon>Neomoorellaceae</taxon>
        <taxon>Thermanaeromonas</taxon>
    </lineage>
</organism>
<accession>A0A1W1V9N5</accession>
<reference evidence="4 5" key="1">
    <citation type="submission" date="2017-04" db="EMBL/GenBank/DDBJ databases">
        <authorList>
            <person name="Afonso C.L."/>
            <person name="Miller P.J."/>
            <person name="Scott M.A."/>
            <person name="Spackman E."/>
            <person name="Goraichik I."/>
            <person name="Dimitrov K.M."/>
            <person name="Suarez D.L."/>
            <person name="Swayne D.E."/>
        </authorList>
    </citation>
    <scope>NUCLEOTIDE SEQUENCE [LARGE SCALE GENOMIC DNA]</scope>
    <source>
        <strain evidence="4 5">ToBE</strain>
    </source>
</reference>
<name>A0A1W1V9N5_9FIRM</name>
<keyword evidence="2" id="KW-0413">Isomerase</keyword>
<gene>
    <name evidence="4" type="ORF">SAMN00808754_0229</name>
</gene>
<evidence type="ECO:0000313" key="5">
    <source>
        <dbReference type="Proteomes" id="UP000192569"/>
    </source>
</evidence>
<dbReference type="InterPro" id="IPR004370">
    <property type="entry name" value="4-OT-like_dom"/>
</dbReference>
<dbReference type="GO" id="GO:0016853">
    <property type="term" value="F:isomerase activity"/>
    <property type="evidence" value="ECO:0007669"/>
    <property type="project" value="UniProtKB-KW"/>
</dbReference>
<dbReference type="OrthoDB" id="9804803at2"/>
<evidence type="ECO:0000256" key="2">
    <source>
        <dbReference type="ARBA" id="ARBA00023235"/>
    </source>
</evidence>
<proteinExistence type="inferred from homology"/>
<dbReference type="NCBIfam" id="NF041920">
    <property type="entry name" value="DmpI"/>
    <property type="match status" value="1"/>
</dbReference>
<dbReference type="PANTHER" id="PTHR35530:SF1">
    <property type="entry name" value="2-HYDROXYMUCONATE TAUTOMERASE"/>
    <property type="match status" value="1"/>
</dbReference>
<dbReference type="Gene3D" id="3.30.429.10">
    <property type="entry name" value="Macrophage Migration Inhibitory Factor"/>
    <property type="match status" value="1"/>
</dbReference>
<dbReference type="STRING" id="698762.SAMN00808754_0229"/>
<evidence type="ECO:0000256" key="1">
    <source>
        <dbReference type="ARBA" id="ARBA00006723"/>
    </source>
</evidence>
<keyword evidence="5" id="KW-1185">Reference proteome</keyword>
<protein>
    <submittedName>
        <fullName evidence="4">4-oxalocrotonate tautomerase</fullName>
    </submittedName>
</protein>